<evidence type="ECO:0000313" key="3">
    <source>
        <dbReference type="Proteomes" id="UP000241890"/>
    </source>
</evidence>
<comment type="caution">
    <text evidence="2">The sequence shown here is derived from an EMBL/GenBank/DDBJ whole genome shotgun (WGS) entry which is preliminary data.</text>
</comment>
<protein>
    <submittedName>
        <fullName evidence="2">Phosphatase DCR2</fullName>
    </submittedName>
</protein>
<proteinExistence type="predicted"/>
<reference evidence="2 3" key="1">
    <citation type="submission" date="2017-12" db="EMBL/GenBank/DDBJ databases">
        <title>Sequencing, de novo assembly and annotation of complete genome of a new Thraustochytrid species, strain FCC1311.</title>
        <authorList>
            <person name="Sedici K."/>
            <person name="Godart F."/>
            <person name="Aiese Cigliano R."/>
            <person name="Sanseverino W."/>
            <person name="Barakat M."/>
            <person name="Ortet P."/>
            <person name="Marechal E."/>
            <person name="Cagnac O."/>
            <person name="Amato A."/>
        </authorList>
    </citation>
    <scope>NUCLEOTIDE SEQUENCE [LARGE SCALE GENOMIC DNA]</scope>
</reference>
<dbReference type="AlphaFoldDB" id="A0A2R5GFS6"/>
<dbReference type="Pfam" id="PF00149">
    <property type="entry name" value="Metallophos"/>
    <property type="match status" value="1"/>
</dbReference>
<keyword evidence="3" id="KW-1185">Reference proteome</keyword>
<dbReference type="SUPFAM" id="SSF56300">
    <property type="entry name" value="Metallo-dependent phosphatases"/>
    <property type="match status" value="1"/>
</dbReference>
<dbReference type="EMBL" id="BEYU01000065">
    <property type="protein sequence ID" value="GBG29772.1"/>
    <property type="molecule type" value="Genomic_DNA"/>
</dbReference>
<accession>A0A2R5GFS6</accession>
<name>A0A2R5GFS6_9STRA</name>
<dbReference type="InterPro" id="IPR004843">
    <property type="entry name" value="Calcineurin-like_PHP"/>
</dbReference>
<evidence type="ECO:0000313" key="2">
    <source>
        <dbReference type="EMBL" id="GBG29772.1"/>
    </source>
</evidence>
<dbReference type="GO" id="GO:0016788">
    <property type="term" value="F:hydrolase activity, acting on ester bonds"/>
    <property type="evidence" value="ECO:0007669"/>
    <property type="project" value="TreeGrafter"/>
</dbReference>
<dbReference type="Proteomes" id="UP000241890">
    <property type="component" value="Unassembled WGS sequence"/>
</dbReference>
<organism evidence="2 3">
    <name type="scientific">Hondaea fermentalgiana</name>
    <dbReference type="NCBI Taxonomy" id="2315210"/>
    <lineage>
        <taxon>Eukaryota</taxon>
        <taxon>Sar</taxon>
        <taxon>Stramenopiles</taxon>
        <taxon>Bigyra</taxon>
        <taxon>Labyrinthulomycetes</taxon>
        <taxon>Thraustochytrida</taxon>
        <taxon>Thraustochytriidae</taxon>
        <taxon>Hondaea</taxon>
    </lineage>
</organism>
<dbReference type="InParanoid" id="A0A2R5GFS6"/>
<dbReference type="GO" id="GO:0005737">
    <property type="term" value="C:cytoplasm"/>
    <property type="evidence" value="ECO:0007669"/>
    <property type="project" value="TreeGrafter"/>
</dbReference>
<gene>
    <name evidence="2" type="ORF">FCC1311_059932</name>
</gene>
<evidence type="ECO:0000259" key="1">
    <source>
        <dbReference type="Pfam" id="PF00149"/>
    </source>
</evidence>
<sequence>MEDIGHVKLECGLPEGSAMDHPGGIVIAQFTDLHQFPADVKTFEARGRVIEFEKEGYSSARNVDLIRHVLKEATPDLCIFTGDIVDGRPCKDLGRDAFKQVMLEVLAPVLEAKIPWTYIPGNHKAKTFNHTLTVGRTAEADAASSLRLWLFDSGTNSDDPKIMYTTFAAETVREYARLSASGELAPSAEGLAFFHIPLPEYQGTKPLAGKNGLFEAAILGGKAPWPVMHEPFKSLVRWIGKDLVAGCSKLNSGLFDAIKKQGNILATFCGHDHHSDFVARRDNVYLCYGRCGSYTPPHDWEGAGGPLPFDHGARLVQFKGRDQVFTWNCTFENAVEDYIHLERKDA</sequence>
<feature type="domain" description="Calcineurin-like phosphoesterase" evidence="1">
    <location>
        <begin position="26"/>
        <end position="274"/>
    </location>
</feature>
<dbReference type="PANTHER" id="PTHR32440">
    <property type="entry name" value="PHOSPHATASE DCR2-RELATED-RELATED"/>
    <property type="match status" value="1"/>
</dbReference>
<dbReference type="OrthoDB" id="783096at2759"/>
<dbReference type="InterPro" id="IPR029052">
    <property type="entry name" value="Metallo-depent_PP-like"/>
</dbReference>
<dbReference type="Gene3D" id="3.60.21.10">
    <property type="match status" value="1"/>
</dbReference>